<evidence type="ECO:0000256" key="1">
    <source>
        <dbReference type="SAM" id="Phobius"/>
    </source>
</evidence>
<dbReference type="EMBL" id="JBBDGM010000001">
    <property type="protein sequence ID" value="MEJ1086899.1"/>
    <property type="molecule type" value="Genomic_DNA"/>
</dbReference>
<evidence type="ECO:0000313" key="2">
    <source>
        <dbReference type="EMBL" id="MEJ1086899.1"/>
    </source>
</evidence>
<gene>
    <name evidence="2" type="ORF">WDU99_01055</name>
</gene>
<feature type="transmembrane region" description="Helical" evidence="1">
    <location>
        <begin position="12"/>
        <end position="32"/>
    </location>
</feature>
<comment type="caution">
    <text evidence="2">The sequence shown here is derived from an EMBL/GenBank/DDBJ whole genome shotgun (WGS) entry which is preliminary data.</text>
</comment>
<keyword evidence="3" id="KW-1185">Reference proteome</keyword>
<reference evidence="2 3" key="1">
    <citation type="submission" date="2024-02" db="EMBL/GenBank/DDBJ databases">
        <authorList>
            <person name="Saticioglu I.B."/>
        </authorList>
    </citation>
    <scope>NUCLEOTIDE SEQUENCE [LARGE SCALE GENOMIC DNA]</scope>
    <source>
        <strain evidence="2 3">Mu-80</strain>
    </source>
</reference>
<dbReference type="RefSeq" id="WP_337330579.1">
    <property type="nucleotide sequence ID" value="NZ_JBBDGM010000001.1"/>
</dbReference>
<organism evidence="2 3">
    <name type="scientific">Microbacterium bandirmense</name>
    <dbReference type="NCBI Taxonomy" id="3122050"/>
    <lineage>
        <taxon>Bacteria</taxon>
        <taxon>Bacillati</taxon>
        <taxon>Actinomycetota</taxon>
        <taxon>Actinomycetes</taxon>
        <taxon>Micrococcales</taxon>
        <taxon>Microbacteriaceae</taxon>
        <taxon>Microbacterium</taxon>
    </lineage>
</organism>
<keyword evidence="1" id="KW-1133">Transmembrane helix</keyword>
<accession>A0ABU8L7Y2</accession>
<evidence type="ECO:0000313" key="3">
    <source>
        <dbReference type="Proteomes" id="UP001371224"/>
    </source>
</evidence>
<keyword evidence="1" id="KW-0472">Membrane</keyword>
<protein>
    <submittedName>
        <fullName evidence="2">Uncharacterized protein</fullName>
    </submittedName>
</protein>
<proteinExistence type="predicted"/>
<dbReference type="Proteomes" id="UP001371224">
    <property type="component" value="Unassembled WGS sequence"/>
</dbReference>
<name>A0ABU8L7Y2_9MICO</name>
<keyword evidence="1" id="KW-0812">Transmembrane</keyword>
<sequence length="257" mass="28036">MSDPALARIRTFSRYTWIVGAVGVMVAAFFVVPNITLLGDGVVVAGGNGGYGERINPYYEDDPVELTMADGVIPGDRQGGWMTFDKDSEPLELRRPASHDDTDHYGNDYISVYQTPGAPGEHPARDGLPMLGSLWDSEDVVYATPALTDSRLWFGAIDDEWQVLAEPVRSTAIVDGVAEGSGDEMLSYRGDALSARFTHTGSGYLRVTAFSPEFEYRGEPHVNDVDDFTTRASWPVPGTVLFRIESSGGEWSVTVDE</sequence>